<evidence type="ECO:0000313" key="3">
    <source>
        <dbReference type="Proteomes" id="UP000054248"/>
    </source>
</evidence>
<keyword evidence="3" id="KW-1185">Reference proteome</keyword>
<feature type="compositionally biased region" description="Low complexity" evidence="1">
    <location>
        <begin position="9"/>
        <end position="23"/>
    </location>
</feature>
<evidence type="ECO:0000256" key="1">
    <source>
        <dbReference type="SAM" id="MobiDB-lite"/>
    </source>
</evidence>
<gene>
    <name evidence="2" type="ORF">M407DRAFT_123610</name>
</gene>
<organism evidence="2 3">
    <name type="scientific">Tulasnella calospora MUT 4182</name>
    <dbReference type="NCBI Taxonomy" id="1051891"/>
    <lineage>
        <taxon>Eukaryota</taxon>
        <taxon>Fungi</taxon>
        <taxon>Dikarya</taxon>
        <taxon>Basidiomycota</taxon>
        <taxon>Agaricomycotina</taxon>
        <taxon>Agaricomycetes</taxon>
        <taxon>Cantharellales</taxon>
        <taxon>Tulasnellaceae</taxon>
        <taxon>Tulasnella</taxon>
    </lineage>
</organism>
<protein>
    <submittedName>
        <fullName evidence="2">Uncharacterized protein</fullName>
    </submittedName>
</protein>
<dbReference type="HOGENOM" id="CLU_2238595_0_0_1"/>
<feature type="region of interest" description="Disordered" evidence="1">
    <location>
        <begin position="1"/>
        <end position="25"/>
    </location>
</feature>
<dbReference type="EMBL" id="KN823128">
    <property type="protein sequence ID" value="KIO21779.1"/>
    <property type="molecule type" value="Genomic_DNA"/>
</dbReference>
<proteinExistence type="predicted"/>
<dbReference type="Proteomes" id="UP000054248">
    <property type="component" value="Unassembled WGS sequence"/>
</dbReference>
<accession>A0A0C3QBM2</accession>
<evidence type="ECO:0000313" key="2">
    <source>
        <dbReference type="EMBL" id="KIO21779.1"/>
    </source>
</evidence>
<name>A0A0C3QBM2_9AGAM</name>
<sequence length="105" mass="11460">MSRALDTLPSSSVSRRPSASSQSKLTLHQLLRAESAPATDTSKPSISFNKVFYFFFSSPAATVTQVSANPSPRHHRRQLSNSYVIFASTAGDLIRRASRIYNNGG</sequence>
<dbReference type="AlphaFoldDB" id="A0A0C3QBM2"/>
<reference evidence="2 3" key="1">
    <citation type="submission" date="2014-04" db="EMBL/GenBank/DDBJ databases">
        <authorList>
            <consortium name="DOE Joint Genome Institute"/>
            <person name="Kuo A."/>
            <person name="Girlanda M."/>
            <person name="Perotto S."/>
            <person name="Kohler A."/>
            <person name="Nagy L.G."/>
            <person name="Floudas D."/>
            <person name="Copeland A."/>
            <person name="Barry K.W."/>
            <person name="Cichocki N."/>
            <person name="Veneault-Fourrey C."/>
            <person name="LaButti K."/>
            <person name="Lindquist E.A."/>
            <person name="Lipzen A."/>
            <person name="Lundell T."/>
            <person name="Morin E."/>
            <person name="Murat C."/>
            <person name="Sun H."/>
            <person name="Tunlid A."/>
            <person name="Henrissat B."/>
            <person name="Grigoriev I.V."/>
            <person name="Hibbett D.S."/>
            <person name="Martin F."/>
            <person name="Nordberg H.P."/>
            <person name="Cantor M.N."/>
            <person name="Hua S.X."/>
        </authorList>
    </citation>
    <scope>NUCLEOTIDE SEQUENCE [LARGE SCALE GENOMIC DNA]</scope>
    <source>
        <strain evidence="2 3">MUT 4182</strain>
    </source>
</reference>
<reference evidence="3" key="2">
    <citation type="submission" date="2015-01" db="EMBL/GenBank/DDBJ databases">
        <title>Evolutionary Origins and Diversification of the Mycorrhizal Mutualists.</title>
        <authorList>
            <consortium name="DOE Joint Genome Institute"/>
            <consortium name="Mycorrhizal Genomics Consortium"/>
            <person name="Kohler A."/>
            <person name="Kuo A."/>
            <person name="Nagy L.G."/>
            <person name="Floudas D."/>
            <person name="Copeland A."/>
            <person name="Barry K.W."/>
            <person name="Cichocki N."/>
            <person name="Veneault-Fourrey C."/>
            <person name="LaButti K."/>
            <person name="Lindquist E.A."/>
            <person name="Lipzen A."/>
            <person name="Lundell T."/>
            <person name="Morin E."/>
            <person name="Murat C."/>
            <person name="Riley R."/>
            <person name="Ohm R."/>
            <person name="Sun H."/>
            <person name="Tunlid A."/>
            <person name="Henrissat B."/>
            <person name="Grigoriev I.V."/>
            <person name="Hibbett D.S."/>
            <person name="Martin F."/>
        </authorList>
    </citation>
    <scope>NUCLEOTIDE SEQUENCE [LARGE SCALE GENOMIC DNA]</scope>
    <source>
        <strain evidence="3">MUT 4182</strain>
    </source>
</reference>